<gene>
    <name evidence="6" type="primary">ykfC</name>
    <name evidence="6" type="ORF">BN983_00619</name>
</gene>
<evidence type="ECO:0000256" key="3">
    <source>
        <dbReference type="ARBA" id="ARBA00022801"/>
    </source>
</evidence>
<dbReference type="InterPro" id="IPR057812">
    <property type="entry name" value="SH3_YKFC_2nd"/>
</dbReference>
<feature type="domain" description="NlpC/P60" evidence="5">
    <location>
        <begin position="184"/>
        <end position="315"/>
    </location>
</feature>
<evidence type="ECO:0000256" key="2">
    <source>
        <dbReference type="ARBA" id="ARBA00022670"/>
    </source>
</evidence>
<organism evidence="6 7">
    <name type="scientific">Halobacillus karajensis</name>
    <dbReference type="NCBI Taxonomy" id="195088"/>
    <lineage>
        <taxon>Bacteria</taxon>
        <taxon>Bacillati</taxon>
        <taxon>Bacillota</taxon>
        <taxon>Bacilli</taxon>
        <taxon>Bacillales</taxon>
        <taxon>Bacillaceae</taxon>
        <taxon>Halobacillus</taxon>
    </lineage>
</organism>
<sequence>MAYTKSTNTIWVVRVPVATVWTSPDSPREIDEKGLSASASIKDWLKVLNIENKRALCDDNLVQSQLLLGEEVLLEERTDSWAKVIVPTQPSSKDARGYPGYVPANQIVEVTSEEWTEKKKAVVQRKHTALLDEEKNPVMEVSYLTALPVVEKQGAFVRVLSPDGEGFVSSADVSILSPSDQKTKGNGEDLIRAGESFLGLPYFWGGMSAYGYDCSGFAYNMHKAFHYQIPRDASDQARGGKEIPLDQVQPGDLLFFAYEEGKGRIHHVGFYYGNGKMIHSPNVGKSIEIIDLAGTVYEKEQCAARRYWQEGEKSS</sequence>
<dbReference type="Pfam" id="PF23795">
    <property type="entry name" value="SH3_YKFC_2nd"/>
    <property type="match status" value="1"/>
</dbReference>
<reference evidence="7" key="1">
    <citation type="submission" date="2014-03" db="EMBL/GenBank/DDBJ databases">
        <authorList>
            <person name="Urmite Genomes U."/>
        </authorList>
    </citation>
    <scope>NUCLEOTIDE SEQUENCE [LARGE SCALE GENOMIC DNA]</scope>
    <source>
        <strain evidence="7">HD-03</strain>
    </source>
</reference>
<comment type="caution">
    <text evidence="6">The sequence shown here is derived from an EMBL/GenBank/DDBJ whole genome shotgun (WGS) entry which is preliminary data.</text>
</comment>
<dbReference type="SUPFAM" id="SSF54001">
    <property type="entry name" value="Cysteine proteinases"/>
    <property type="match status" value="1"/>
</dbReference>
<dbReference type="InterPro" id="IPR051202">
    <property type="entry name" value="Peptidase_C40"/>
</dbReference>
<evidence type="ECO:0000256" key="4">
    <source>
        <dbReference type="ARBA" id="ARBA00022807"/>
    </source>
</evidence>
<dbReference type="Proteomes" id="UP000028868">
    <property type="component" value="Unassembled WGS sequence"/>
</dbReference>
<protein>
    <submittedName>
        <fullName evidence="6">Gamma-D-glutamyl-L-lysine endopeptidase</fullName>
    </submittedName>
</protein>
<dbReference type="AlphaFoldDB" id="A0A024P3D8"/>
<dbReference type="PANTHER" id="PTHR47053">
    <property type="entry name" value="MUREIN DD-ENDOPEPTIDASE MEPH-RELATED"/>
    <property type="match status" value="1"/>
</dbReference>
<reference evidence="6 7" key="2">
    <citation type="submission" date="2014-05" db="EMBL/GenBank/DDBJ databases">
        <title>Draft genome sequence of Halobacillus karajensis HK-03.</title>
        <authorList>
            <person name="Khelaifia S."/>
            <person name="Croce O."/>
            <person name="Lagier J.C."/>
            <person name="Raoult D."/>
        </authorList>
    </citation>
    <scope>NUCLEOTIDE SEQUENCE [LARGE SCALE GENOMIC DNA]</scope>
    <source>
        <strain evidence="6 7">HD-03</strain>
    </source>
</reference>
<dbReference type="InterPro" id="IPR000064">
    <property type="entry name" value="NLP_P60_dom"/>
</dbReference>
<dbReference type="PANTHER" id="PTHR47053:SF3">
    <property type="entry name" value="GAMMA-D-GLUTAMYL-L-LYSINE DIPEPTIDYL-PEPTIDASE"/>
    <property type="match status" value="1"/>
</dbReference>
<dbReference type="EMBL" id="CCDI010000001">
    <property type="protein sequence ID" value="CDQ22411.1"/>
    <property type="molecule type" value="Genomic_DNA"/>
</dbReference>
<dbReference type="PROSITE" id="PS51935">
    <property type="entry name" value="NLPC_P60"/>
    <property type="match status" value="1"/>
</dbReference>
<evidence type="ECO:0000256" key="1">
    <source>
        <dbReference type="ARBA" id="ARBA00007074"/>
    </source>
</evidence>
<keyword evidence="7" id="KW-1185">Reference proteome</keyword>
<dbReference type="Gene3D" id="2.30.30.40">
    <property type="entry name" value="SH3 Domains"/>
    <property type="match status" value="1"/>
</dbReference>
<keyword evidence="2" id="KW-0645">Protease</keyword>
<evidence type="ECO:0000259" key="5">
    <source>
        <dbReference type="PROSITE" id="PS51935"/>
    </source>
</evidence>
<dbReference type="InterPro" id="IPR038765">
    <property type="entry name" value="Papain-like_cys_pep_sf"/>
</dbReference>
<name>A0A024P3D8_9BACI</name>
<comment type="similarity">
    <text evidence="1">Belongs to the peptidase C40 family.</text>
</comment>
<proteinExistence type="inferred from homology"/>
<evidence type="ECO:0000313" key="7">
    <source>
        <dbReference type="Proteomes" id="UP000028868"/>
    </source>
</evidence>
<dbReference type="RefSeq" id="WP_035505722.1">
    <property type="nucleotide sequence ID" value="NZ_CCDH010000002.1"/>
</dbReference>
<keyword evidence="4" id="KW-0788">Thiol protease</keyword>
<dbReference type="Pfam" id="PF00877">
    <property type="entry name" value="NLPC_P60"/>
    <property type="match status" value="1"/>
</dbReference>
<keyword evidence="3" id="KW-0378">Hydrolase</keyword>
<dbReference type="GO" id="GO:0006508">
    <property type="term" value="P:proteolysis"/>
    <property type="evidence" value="ECO:0007669"/>
    <property type="project" value="UniProtKB-KW"/>
</dbReference>
<dbReference type="Gene3D" id="3.90.1720.10">
    <property type="entry name" value="endopeptidase domain like (from Nostoc punctiforme)"/>
    <property type="match status" value="1"/>
</dbReference>
<evidence type="ECO:0000313" key="6">
    <source>
        <dbReference type="EMBL" id="CDQ22411.1"/>
    </source>
</evidence>
<dbReference type="GO" id="GO:0008234">
    <property type="term" value="F:cysteine-type peptidase activity"/>
    <property type="evidence" value="ECO:0007669"/>
    <property type="project" value="UniProtKB-KW"/>
</dbReference>
<accession>A0A024P3D8</accession>